<evidence type="ECO:0000313" key="1">
    <source>
        <dbReference type="EMBL" id="JAH40000.1"/>
    </source>
</evidence>
<dbReference type="AlphaFoldDB" id="A0A0E9SH56"/>
<reference evidence="1" key="1">
    <citation type="submission" date="2014-11" db="EMBL/GenBank/DDBJ databases">
        <authorList>
            <person name="Amaro Gonzalez C."/>
        </authorList>
    </citation>
    <scope>NUCLEOTIDE SEQUENCE</scope>
</reference>
<sequence>MTVCLHHGETVKKERRMAGILAC</sequence>
<organism evidence="1">
    <name type="scientific">Anguilla anguilla</name>
    <name type="common">European freshwater eel</name>
    <name type="synonym">Muraena anguilla</name>
    <dbReference type="NCBI Taxonomy" id="7936"/>
    <lineage>
        <taxon>Eukaryota</taxon>
        <taxon>Metazoa</taxon>
        <taxon>Chordata</taxon>
        <taxon>Craniata</taxon>
        <taxon>Vertebrata</taxon>
        <taxon>Euteleostomi</taxon>
        <taxon>Actinopterygii</taxon>
        <taxon>Neopterygii</taxon>
        <taxon>Teleostei</taxon>
        <taxon>Anguilliformes</taxon>
        <taxon>Anguillidae</taxon>
        <taxon>Anguilla</taxon>
    </lineage>
</organism>
<protein>
    <submittedName>
        <fullName evidence="1">Uncharacterized protein</fullName>
    </submittedName>
</protein>
<reference evidence="1" key="2">
    <citation type="journal article" date="2015" name="Fish Shellfish Immunol.">
        <title>Early steps in the European eel (Anguilla anguilla)-Vibrio vulnificus interaction in the gills: Role of the RtxA13 toxin.</title>
        <authorList>
            <person name="Callol A."/>
            <person name="Pajuelo D."/>
            <person name="Ebbesson L."/>
            <person name="Teles M."/>
            <person name="MacKenzie S."/>
            <person name="Amaro C."/>
        </authorList>
    </citation>
    <scope>NUCLEOTIDE SEQUENCE</scope>
</reference>
<dbReference type="EMBL" id="GBXM01068577">
    <property type="protein sequence ID" value="JAH40000.1"/>
    <property type="molecule type" value="Transcribed_RNA"/>
</dbReference>
<name>A0A0E9SH56_ANGAN</name>
<accession>A0A0E9SH56</accession>
<dbReference type="EMBL" id="GBXM01063635">
    <property type="protein sequence ID" value="JAH44942.1"/>
    <property type="molecule type" value="Transcribed_RNA"/>
</dbReference>
<proteinExistence type="predicted"/>